<organism evidence="2 3">
    <name type="scientific">Eumeta variegata</name>
    <name type="common">Bagworm moth</name>
    <name type="synonym">Eumeta japonica</name>
    <dbReference type="NCBI Taxonomy" id="151549"/>
    <lineage>
        <taxon>Eukaryota</taxon>
        <taxon>Metazoa</taxon>
        <taxon>Ecdysozoa</taxon>
        <taxon>Arthropoda</taxon>
        <taxon>Hexapoda</taxon>
        <taxon>Insecta</taxon>
        <taxon>Pterygota</taxon>
        <taxon>Neoptera</taxon>
        <taxon>Endopterygota</taxon>
        <taxon>Lepidoptera</taxon>
        <taxon>Glossata</taxon>
        <taxon>Ditrysia</taxon>
        <taxon>Tineoidea</taxon>
        <taxon>Psychidae</taxon>
        <taxon>Oiketicinae</taxon>
        <taxon>Eumeta</taxon>
    </lineage>
</organism>
<evidence type="ECO:0000313" key="3">
    <source>
        <dbReference type="Proteomes" id="UP000299102"/>
    </source>
</evidence>
<dbReference type="AlphaFoldDB" id="A0A4C1WXQ7"/>
<gene>
    <name evidence="2" type="ORF">EVAR_23590_1</name>
</gene>
<sequence length="91" mass="10146">MNTSQALRVDNAPIHIRHTCTKSPSPHAAVFQKRMPFSSLLRTITTHHTLHRIIKKLTVDQTSNGHNDTAAAGGRRKHSTDATVPLVHRPR</sequence>
<protein>
    <submittedName>
        <fullName evidence="2">Uncharacterized protein</fullName>
    </submittedName>
</protein>
<evidence type="ECO:0000313" key="2">
    <source>
        <dbReference type="EMBL" id="GBP56151.1"/>
    </source>
</evidence>
<dbReference type="Proteomes" id="UP000299102">
    <property type="component" value="Unassembled WGS sequence"/>
</dbReference>
<evidence type="ECO:0000256" key="1">
    <source>
        <dbReference type="SAM" id="MobiDB-lite"/>
    </source>
</evidence>
<dbReference type="EMBL" id="BGZK01000686">
    <property type="protein sequence ID" value="GBP56151.1"/>
    <property type="molecule type" value="Genomic_DNA"/>
</dbReference>
<feature type="region of interest" description="Disordered" evidence="1">
    <location>
        <begin position="61"/>
        <end position="91"/>
    </location>
</feature>
<keyword evidence="3" id="KW-1185">Reference proteome</keyword>
<comment type="caution">
    <text evidence="2">The sequence shown here is derived from an EMBL/GenBank/DDBJ whole genome shotgun (WGS) entry which is preliminary data.</text>
</comment>
<name>A0A4C1WXQ7_EUMVA</name>
<proteinExistence type="predicted"/>
<reference evidence="2 3" key="1">
    <citation type="journal article" date="2019" name="Commun. Biol.">
        <title>The bagworm genome reveals a unique fibroin gene that provides high tensile strength.</title>
        <authorList>
            <person name="Kono N."/>
            <person name="Nakamura H."/>
            <person name="Ohtoshi R."/>
            <person name="Tomita M."/>
            <person name="Numata K."/>
            <person name="Arakawa K."/>
        </authorList>
    </citation>
    <scope>NUCLEOTIDE SEQUENCE [LARGE SCALE GENOMIC DNA]</scope>
</reference>
<accession>A0A4C1WXQ7</accession>